<proteinExistence type="predicted"/>
<comment type="caution">
    <text evidence="1">The sequence shown here is derived from an EMBL/GenBank/DDBJ whole genome shotgun (WGS) entry which is preliminary data.</text>
</comment>
<dbReference type="AlphaFoldDB" id="A0A3N0E4G9"/>
<keyword evidence="2" id="KW-1185">Reference proteome</keyword>
<dbReference type="RefSeq" id="WP_148044320.1">
    <property type="nucleotide sequence ID" value="NZ_RJTM01000109.1"/>
</dbReference>
<dbReference type="OrthoDB" id="1236981at2"/>
<dbReference type="EMBL" id="RJTM01000109">
    <property type="protein sequence ID" value="RNL82718.1"/>
    <property type="molecule type" value="Genomic_DNA"/>
</dbReference>
<evidence type="ECO:0000313" key="2">
    <source>
        <dbReference type="Proteomes" id="UP000267469"/>
    </source>
</evidence>
<reference evidence="1 2" key="1">
    <citation type="submission" date="2018-10" db="EMBL/GenBank/DDBJ databases">
        <title>Sinomicrobium pectinilyticum sp. nov., a pectinase-producing bacterium isolated from alkaline and saline soil, and emended description of the genus Sinomicrobium.</title>
        <authorList>
            <person name="Cheng B."/>
            <person name="Li C."/>
            <person name="Lai Q."/>
            <person name="Du M."/>
            <person name="Shao Z."/>
            <person name="Xu P."/>
            <person name="Yang C."/>
        </authorList>
    </citation>
    <scope>NUCLEOTIDE SEQUENCE [LARGE SCALE GENOMIC DNA]</scope>
    <source>
        <strain evidence="1 2">5DNS001</strain>
    </source>
</reference>
<name>A0A3N0E4G9_SINP1</name>
<accession>A0A3N0E4G9</accession>
<dbReference type="Proteomes" id="UP000267469">
    <property type="component" value="Unassembled WGS sequence"/>
</dbReference>
<organism evidence="1 2">
    <name type="scientific">Sinomicrobium pectinilyticum</name>
    <dbReference type="NCBI Taxonomy" id="1084421"/>
    <lineage>
        <taxon>Bacteria</taxon>
        <taxon>Pseudomonadati</taxon>
        <taxon>Bacteroidota</taxon>
        <taxon>Flavobacteriia</taxon>
        <taxon>Flavobacteriales</taxon>
        <taxon>Flavobacteriaceae</taxon>
        <taxon>Sinomicrobium</taxon>
    </lineage>
</organism>
<sequence>MYKKTTQKSKVNVLFFLFAFSLIVLKSTLGFAQQSPFHADNQEWNKDVSCLACQVANPEFSVDTDPDNYAALNASFGIAGGIWQDLAFPFGGLEGDAVEVEIGIGGGLADFSVLGGLTLESFNGTAANGDGVSLSDLVNIKLVPGTTDRYMVTFVAGADFDRVRVKFAAIASALTNVRVYGARLRYGAPAVSGNIAEPGASANLQLSPVGAGDSIEWFANKEGGTP</sequence>
<gene>
    <name evidence="1" type="ORF">ED312_16305</name>
</gene>
<evidence type="ECO:0000313" key="1">
    <source>
        <dbReference type="EMBL" id="RNL82718.1"/>
    </source>
</evidence>
<feature type="non-terminal residue" evidence="1">
    <location>
        <position position="226"/>
    </location>
</feature>
<protein>
    <submittedName>
        <fullName evidence="1">Uncharacterized protein</fullName>
    </submittedName>
</protein>